<gene>
    <name evidence="2" type="ORF">SAMN05444000_12530</name>
</gene>
<protein>
    <recommendedName>
        <fullName evidence="4">Outer membrane protein beta-barrel domain-containing protein</fullName>
    </recommendedName>
</protein>
<evidence type="ECO:0000313" key="3">
    <source>
        <dbReference type="Proteomes" id="UP000183982"/>
    </source>
</evidence>
<accession>A0A1M6RG85</accession>
<dbReference type="RefSeq" id="WP_073255937.1">
    <property type="nucleotide sequence ID" value="NZ_FQZQ01000025.1"/>
</dbReference>
<dbReference type="AlphaFoldDB" id="A0A1M6RG85"/>
<name>A0A1M6RG85_9RHOB</name>
<dbReference type="OrthoDB" id="7594018at2"/>
<organism evidence="2 3">
    <name type="scientific">Shimia gijangensis</name>
    <dbReference type="NCBI Taxonomy" id="1470563"/>
    <lineage>
        <taxon>Bacteria</taxon>
        <taxon>Pseudomonadati</taxon>
        <taxon>Pseudomonadota</taxon>
        <taxon>Alphaproteobacteria</taxon>
        <taxon>Rhodobacterales</taxon>
        <taxon>Roseobacteraceae</taxon>
    </lineage>
</organism>
<sequence length="226" mass="24204">MSKTLQLVLIGLVLVSSARAEGQEKLSDDPTKIITKLGVRYTDYASVSGSIAFGPVTKINVSISENEDWTLGGSYLFNFGIVNFAASRKALTGGTRQTQYSLGSFVPLSAIGLQPSGWQLFPAFGINYTEGQKADIVQNLDEFALAATSSKGGYIGVLALKPITADWTFKTAFVGSRGSSNYSGFSVGAGLTYGFTQKDSISVFASYIDNTYGQRDQVGIGYKREF</sequence>
<reference evidence="3" key="1">
    <citation type="submission" date="2016-11" db="EMBL/GenBank/DDBJ databases">
        <authorList>
            <person name="Varghese N."/>
            <person name="Submissions S."/>
        </authorList>
    </citation>
    <scope>NUCLEOTIDE SEQUENCE [LARGE SCALE GENOMIC DNA]</scope>
    <source>
        <strain evidence="3">DSM 100564</strain>
    </source>
</reference>
<dbReference type="STRING" id="1470563.SAMN05444000_12530"/>
<evidence type="ECO:0000313" key="2">
    <source>
        <dbReference type="EMBL" id="SHK31479.1"/>
    </source>
</evidence>
<dbReference type="EMBL" id="FQZQ01000025">
    <property type="protein sequence ID" value="SHK31479.1"/>
    <property type="molecule type" value="Genomic_DNA"/>
</dbReference>
<evidence type="ECO:0000256" key="1">
    <source>
        <dbReference type="SAM" id="SignalP"/>
    </source>
</evidence>
<feature type="chain" id="PRO_5012432344" description="Outer membrane protein beta-barrel domain-containing protein" evidence="1">
    <location>
        <begin position="21"/>
        <end position="226"/>
    </location>
</feature>
<keyword evidence="3" id="KW-1185">Reference proteome</keyword>
<feature type="signal peptide" evidence="1">
    <location>
        <begin position="1"/>
        <end position="20"/>
    </location>
</feature>
<keyword evidence="1" id="KW-0732">Signal</keyword>
<proteinExistence type="predicted"/>
<evidence type="ECO:0008006" key="4">
    <source>
        <dbReference type="Google" id="ProtNLM"/>
    </source>
</evidence>
<dbReference type="Proteomes" id="UP000183982">
    <property type="component" value="Unassembled WGS sequence"/>
</dbReference>